<evidence type="ECO:0000256" key="1">
    <source>
        <dbReference type="SAM" id="MobiDB-lite"/>
    </source>
</evidence>
<reference evidence="2" key="1">
    <citation type="submission" date="2021-01" db="EMBL/GenBank/DDBJ databases">
        <title>Whole genome shotgun sequence of Actinoplanes rishiriensis NBRC 108556.</title>
        <authorList>
            <person name="Komaki H."/>
            <person name="Tamura T."/>
        </authorList>
    </citation>
    <scope>NUCLEOTIDE SEQUENCE</scope>
    <source>
        <strain evidence="2">NBRC 108556</strain>
    </source>
</reference>
<protein>
    <submittedName>
        <fullName evidence="2">Uncharacterized protein</fullName>
    </submittedName>
</protein>
<evidence type="ECO:0000313" key="2">
    <source>
        <dbReference type="EMBL" id="GIF00370.1"/>
    </source>
</evidence>
<feature type="compositionally biased region" description="Basic and acidic residues" evidence="1">
    <location>
        <begin position="1"/>
        <end position="15"/>
    </location>
</feature>
<accession>A0A919K7Z7</accession>
<comment type="caution">
    <text evidence="2">The sequence shown here is derived from an EMBL/GenBank/DDBJ whole genome shotgun (WGS) entry which is preliminary data.</text>
</comment>
<feature type="region of interest" description="Disordered" evidence="1">
    <location>
        <begin position="1"/>
        <end position="28"/>
    </location>
</feature>
<dbReference type="Proteomes" id="UP000636960">
    <property type="component" value="Unassembled WGS sequence"/>
</dbReference>
<organism evidence="2 3">
    <name type="scientific">Paractinoplanes rishiriensis</name>
    <dbReference type="NCBI Taxonomy" id="1050105"/>
    <lineage>
        <taxon>Bacteria</taxon>
        <taxon>Bacillati</taxon>
        <taxon>Actinomycetota</taxon>
        <taxon>Actinomycetes</taxon>
        <taxon>Micromonosporales</taxon>
        <taxon>Micromonosporaceae</taxon>
        <taxon>Paractinoplanes</taxon>
    </lineage>
</organism>
<gene>
    <name evidence="2" type="ORF">Ari01nite_78340</name>
</gene>
<dbReference type="AlphaFoldDB" id="A0A919K7Z7"/>
<dbReference type="EMBL" id="BOMV01000082">
    <property type="protein sequence ID" value="GIF00370.1"/>
    <property type="molecule type" value="Genomic_DNA"/>
</dbReference>
<name>A0A919K7Z7_9ACTN</name>
<evidence type="ECO:0000313" key="3">
    <source>
        <dbReference type="Proteomes" id="UP000636960"/>
    </source>
</evidence>
<sequence>MVTRKGDAVSDDRSRPPVGGMTSATCTGTVGTRIHSLRPAVGLLGSEVRNDAVVVMASGLGGW</sequence>
<keyword evidence="3" id="KW-1185">Reference proteome</keyword>
<proteinExistence type="predicted"/>